<dbReference type="CDD" id="cd01392">
    <property type="entry name" value="HTH_LacI"/>
    <property type="match status" value="1"/>
</dbReference>
<accession>A0A918K4L7</accession>
<dbReference type="InterPro" id="IPR000843">
    <property type="entry name" value="HTH_LacI"/>
</dbReference>
<dbReference type="GO" id="GO:0003700">
    <property type="term" value="F:DNA-binding transcription factor activity"/>
    <property type="evidence" value="ECO:0007669"/>
    <property type="project" value="TreeGrafter"/>
</dbReference>
<dbReference type="Gene3D" id="3.40.50.2300">
    <property type="match status" value="2"/>
</dbReference>
<dbReference type="EMBL" id="BMXR01000003">
    <property type="protein sequence ID" value="GGX47221.1"/>
    <property type="molecule type" value="Genomic_DNA"/>
</dbReference>
<evidence type="ECO:0000256" key="3">
    <source>
        <dbReference type="ARBA" id="ARBA00023163"/>
    </source>
</evidence>
<dbReference type="Gene3D" id="1.10.260.40">
    <property type="entry name" value="lambda repressor-like DNA-binding domains"/>
    <property type="match status" value="1"/>
</dbReference>
<dbReference type="PANTHER" id="PTHR30146">
    <property type="entry name" value="LACI-RELATED TRANSCRIPTIONAL REPRESSOR"/>
    <property type="match status" value="1"/>
</dbReference>
<reference evidence="5" key="2">
    <citation type="submission" date="2020-09" db="EMBL/GenBank/DDBJ databases">
        <authorList>
            <person name="Sun Q."/>
            <person name="Kim S."/>
        </authorList>
    </citation>
    <scope>NUCLEOTIDE SEQUENCE</scope>
    <source>
        <strain evidence="5">KCTC 22169</strain>
    </source>
</reference>
<dbReference type="PANTHER" id="PTHR30146:SF2">
    <property type="entry name" value="HTH-TYPE TRANSCRIPTIONAL REGULATOR GNTR"/>
    <property type="match status" value="1"/>
</dbReference>
<dbReference type="InterPro" id="IPR001761">
    <property type="entry name" value="Peripla_BP/Lac1_sug-bd_dom"/>
</dbReference>
<dbReference type="NCBIfam" id="NF011563">
    <property type="entry name" value="PRK14987.1"/>
    <property type="match status" value="1"/>
</dbReference>
<dbReference type="Pfam" id="PF00356">
    <property type="entry name" value="LacI"/>
    <property type="match status" value="1"/>
</dbReference>
<dbReference type="SUPFAM" id="SSF47413">
    <property type="entry name" value="lambda repressor-like DNA-binding domains"/>
    <property type="match status" value="1"/>
</dbReference>
<dbReference type="Proteomes" id="UP000626148">
    <property type="component" value="Unassembled WGS sequence"/>
</dbReference>
<dbReference type="GO" id="GO:0000976">
    <property type="term" value="F:transcription cis-regulatory region binding"/>
    <property type="evidence" value="ECO:0007669"/>
    <property type="project" value="TreeGrafter"/>
</dbReference>
<dbReference type="CDD" id="cd01575">
    <property type="entry name" value="PBP1_GntR"/>
    <property type="match status" value="1"/>
</dbReference>
<keyword evidence="1" id="KW-0805">Transcription regulation</keyword>
<protein>
    <submittedName>
        <fullName evidence="5">LacI family transcriptional regulator</fullName>
    </submittedName>
</protein>
<proteinExistence type="predicted"/>
<comment type="caution">
    <text evidence="5">The sequence shown here is derived from an EMBL/GenBank/DDBJ whole genome shotgun (WGS) entry which is preliminary data.</text>
</comment>
<dbReference type="Pfam" id="PF00532">
    <property type="entry name" value="Peripla_BP_1"/>
    <property type="match status" value="1"/>
</dbReference>
<dbReference type="InterPro" id="IPR028082">
    <property type="entry name" value="Peripla_BP_I"/>
</dbReference>
<gene>
    <name evidence="5" type="ORF">GCM10007392_12560</name>
</gene>
<dbReference type="PROSITE" id="PS50932">
    <property type="entry name" value="HTH_LACI_2"/>
    <property type="match status" value="1"/>
</dbReference>
<dbReference type="SMART" id="SM00354">
    <property type="entry name" value="HTH_LACI"/>
    <property type="match status" value="1"/>
</dbReference>
<evidence type="ECO:0000259" key="4">
    <source>
        <dbReference type="PROSITE" id="PS50932"/>
    </source>
</evidence>
<keyword evidence="6" id="KW-1185">Reference proteome</keyword>
<dbReference type="InterPro" id="IPR010982">
    <property type="entry name" value="Lambda_DNA-bd_dom_sf"/>
</dbReference>
<keyword evidence="3" id="KW-0804">Transcription</keyword>
<reference evidence="5" key="1">
    <citation type="journal article" date="2014" name="Int. J. Syst. Evol. Microbiol.">
        <title>Complete genome sequence of Corynebacterium casei LMG S-19264T (=DSM 44701T), isolated from a smear-ripened cheese.</title>
        <authorList>
            <consortium name="US DOE Joint Genome Institute (JGI-PGF)"/>
            <person name="Walter F."/>
            <person name="Albersmeier A."/>
            <person name="Kalinowski J."/>
            <person name="Ruckert C."/>
        </authorList>
    </citation>
    <scope>NUCLEOTIDE SEQUENCE</scope>
    <source>
        <strain evidence="5">KCTC 22169</strain>
    </source>
</reference>
<dbReference type="AlphaFoldDB" id="A0A918K4L7"/>
<evidence type="ECO:0000256" key="1">
    <source>
        <dbReference type="ARBA" id="ARBA00023015"/>
    </source>
</evidence>
<sequence>MPTLLDVTVGWAPPTGGSKQTADISTAPKAPNAHTLYDSERLYQENVRRRVKKRRPTLQDIADQVGATKMTVSRCLRDPETVSEGLRERIFEVAEQLGYIPNRGPDILSKSTSRAIGVLLPSLTNQVFADVIKGIETVTEPLGYHLMLAHYGYSQELEERSLASLLSYNVDGVILSESQHTERTLRMLETAGIPTVEIMDTHSHAIHQAVGFDNVEAAYEMVRTMIERGRRHILYLAVRLDARTLQRQEGYNRAMTEAGLTPQTLRRSERSSYSVGATLMDEILEHHPEADGLFCTNDDVAVGAYFECLRRGVTVPGQMAIAGFHGHDVGQVMAPRLASVVTPREAVGERAARELLQRLQGQAVKETAIDLGYRIEVGGTI</sequence>
<evidence type="ECO:0000313" key="5">
    <source>
        <dbReference type="EMBL" id="GGX47221.1"/>
    </source>
</evidence>
<dbReference type="SUPFAM" id="SSF53822">
    <property type="entry name" value="Periplasmic binding protein-like I"/>
    <property type="match status" value="1"/>
</dbReference>
<name>A0A918K4L7_9GAMM</name>
<evidence type="ECO:0000313" key="6">
    <source>
        <dbReference type="Proteomes" id="UP000626148"/>
    </source>
</evidence>
<keyword evidence="2" id="KW-0238">DNA-binding</keyword>
<feature type="domain" description="HTH lacI-type" evidence="4">
    <location>
        <begin position="56"/>
        <end position="110"/>
    </location>
</feature>
<organism evidence="5 6">
    <name type="scientific">Saccharospirillum salsuginis</name>
    <dbReference type="NCBI Taxonomy" id="418750"/>
    <lineage>
        <taxon>Bacteria</taxon>
        <taxon>Pseudomonadati</taxon>
        <taxon>Pseudomonadota</taxon>
        <taxon>Gammaproteobacteria</taxon>
        <taxon>Oceanospirillales</taxon>
        <taxon>Saccharospirillaceae</taxon>
        <taxon>Saccharospirillum</taxon>
    </lineage>
</organism>
<evidence type="ECO:0000256" key="2">
    <source>
        <dbReference type="ARBA" id="ARBA00023125"/>
    </source>
</evidence>